<dbReference type="Gene3D" id="3.40.30.10">
    <property type="entry name" value="Glutaredoxin"/>
    <property type="match status" value="1"/>
</dbReference>
<dbReference type="GO" id="GO:0045454">
    <property type="term" value="P:cell redox homeostasis"/>
    <property type="evidence" value="ECO:0007669"/>
    <property type="project" value="TreeGrafter"/>
</dbReference>
<dbReference type="SUPFAM" id="SSF52833">
    <property type="entry name" value="Thioredoxin-like"/>
    <property type="match status" value="1"/>
</dbReference>
<evidence type="ECO:0000313" key="2">
    <source>
        <dbReference type="EMBL" id="AZA11251.1"/>
    </source>
</evidence>
<gene>
    <name evidence="2" type="ORF">CGERO_04675</name>
</gene>
<dbReference type="Pfam" id="PF14561">
    <property type="entry name" value="TPR_20"/>
    <property type="match status" value="1"/>
</dbReference>
<proteinExistence type="predicted"/>
<keyword evidence="3" id="KW-1185">Reference proteome</keyword>
<evidence type="ECO:0000259" key="1">
    <source>
        <dbReference type="PROSITE" id="PS51352"/>
    </source>
</evidence>
<dbReference type="OrthoDB" id="5181746at2"/>
<dbReference type="RefSeq" id="WP_123933704.1">
    <property type="nucleotide sequence ID" value="NZ_CP033897.1"/>
</dbReference>
<dbReference type="InterPro" id="IPR013766">
    <property type="entry name" value="Thioredoxin_domain"/>
</dbReference>
<sequence length="292" mass="31554">MAEPQFAQGAVDLSALAQQPKNSANEPAAHDAMQLRADNITQLIEASQQQPAVVLIGTTRSDASEALRASLGQLSTEMPGAFVFAYADADAHADVAQMFGVRALPTVVALYQGQPLANFEGEQPKEALVQWIQAIQKAIGREPTEPQGEAAPETPEDPRFAEATEALNRGDFEAAIAVYERILASEPKNTEARQARDNARLLMRLQTQQGEDPIAQANEDPTNLDYAFAAADAEIAQGTPEAGFSRLIALLRNTSGKEKDVIRERLVELFALFEPSDARVLQARADMANALF</sequence>
<organism evidence="2 3">
    <name type="scientific">Corynebacterium gerontici</name>
    <dbReference type="NCBI Taxonomy" id="2079234"/>
    <lineage>
        <taxon>Bacteria</taxon>
        <taxon>Bacillati</taxon>
        <taxon>Actinomycetota</taxon>
        <taxon>Actinomycetes</taxon>
        <taxon>Mycobacteriales</taxon>
        <taxon>Corynebacteriaceae</taxon>
        <taxon>Corynebacterium</taxon>
    </lineage>
</organism>
<dbReference type="Pfam" id="PF00085">
    <property type="entry name" value="Thioredoxin"/>
    <property type="match status" value="1"/>
</dbReference>
<dbReference type="Gene3D" id="1.25.40.10">
    <property type="entry name" value="Tetratricopeptide repeat domain"/>
    <property type="match status" value="1"/>
</dbReference>
<evidence type="ECO:0000313" key="3">
    <source>
        <dbReference type="Proteomes" id="UP000271587"/>
    </source>
</evidence>
<feature type="domain" description="Thioredoxin" evidence="1">
    <location>
        <begin position="13"/>
        <end position="137"/>
    </location>
</feature>
<dbReference type="PROSITE" id="PS51352">
    <property type="entry name" value="THIOREDOXIN_2"/>
    <property type="match status" value="1"/>
</dbReference>
<dbReference type="GO" id="GO:0006950">
    <property type="term" value="P:response to stress"/>
    <property type="evidence" value="ECO:0007669"/>
    <property type="project" value="UniProtKB-ARBA"/>
</dbReference>
<dbReference type="InterPro" id="IPR011990">
    <property type="entry name" value="TPR-like_helical_dom_sf"/>
</dbReference>
<protein>
    <submittedName>
        <fullName evidence="2">Thioredoxin C-1</fullName>
    </submittedName>
</protein>
<dbReference type="KEGG" id="cgk:CGERO_04675"/>
<reference evidence="2 3" key="1">
    <citation type="submission" date="2018-11" db="EMBL/GenBank/DDBJ databases">
        <authorList>
            <person name="Kleinhagauer T."/>
            <person name="Glaeser S.P."/>
            <person name="Spergser J."/>
            <person name="Ruckert C."/>
            <person name="Kaempfer P."/>
            <person name="Busse H.-J."/>
        </authorList>
    </citation>
    <scope>NUCLEOTIDE SEQUENCE [LARGE SCALE GENOMIC DNA]</scope>
    <source>
        <strain evidence="2 3">W8</strain>
    </source>
</reference>
<name>A0A3G6IZN2_9CORY</name>
<dbReference type="PANTHER" id="PTHR43601:SF3">
    <property type="entry name" value="THIOREDOXIN, MITOCHONDRIAL"/>
    <property type="match status" value="1"/>
</dbReference>
<dbReference type="InterPro" id="IPR036249">
    <property type="entry name" value="Thioredoxin-like_sf"/>
</dbReference>
<dbReference type="AlphaFoldDB" id="A0A3G6IZN2"/>
<accession>A0A3G6IZN2</accession>
<dbReference type="Proteomes" id="UP000271587">
    <property type="component" value="Chromosome"/>
</dbReference>
<dbReference type="EMBL" id="CP033897">
    <property type="protein sequence ID" value="AZA11251.1"/>
    <property type="molecule type" value="Genomic_DNA"/>
</dbReference>
<dbReference type="PANTHER" id="PTHR43601">
    <property type="entry name" value="THIOREDOXIN, MITOCHONDRIAL"/>
    <property type="match status" value="1"/>
</dbReference>